<dbReference type="Pfam" id="PF00149">
    <property type="entry name" value="Metallophos"/>
    <property type="match status" value="1"/>
</dbReference>
<evidence type="ECO:0000256" key="6">
    <source>
        <dbReference type="ARBA" id="ARBA00023211"/>
    </source>
</evidence>
<evidence type="ECO:0000313" key="8">
    <source>
        <dbReference type="Ensembl" id="ENSLAFP00000023500.1"/>
    </source>
</evidence>
<dbReference type="InterPro" id="IPR047129">
    <property type="entry name" value="PPA2-like"/>
</dbReference>
<comment type="cofactor">
    <cofactor evidence="1">
        <name>Mn(2+)</name>
        <dbReference type="ChEBI" id="CHEBI:29035"/>
    </cofactor>
</comment>
<dbReference type="InterPro" id="IPR029052">
    <property type="entry name" value="Metallo-depent_PP-like"/>
</dbReference>
<keyword evidence="3" id="KW-0479">Metal-binding</keyword>
<dbReference type="STRING" id="9785.ENSLAFP00000023500"/>
<keyword evidence="6" id="KW-0464">Manganese</keyword>
<reference evidence="8" key="2">
    <citation type="submission" date="2025-08" db="UniProtKB">
        <authorList>
            <consortium name="Ensembl"/>
        </authorList>
    </citation>
    <scope>IDENTIFICATION</scope>
    <source>
        <strain evidence="8">Isolate ISIS603380</strain>
    </source>
</reference>
<reference evidence="8 9" key="1">
    <citation type="submission" date="2009-06" db="EMBL/GenBank/DDBJ databases">
        <title>The Genome Sequence of Loxodonta africana (African elephant).</title>
        <authorList>
            <person name="Di Palma F."/>
            <person name="Heiman D."/>
            <person name="Young S."/>
            <person name="Johnson J."/>
            <person name="Lander E.S."/>
            <person name="Lindblad-Toh K."/>
        </authorList>
    </citation>
    <scope>NUCLEOTIDE SEQUENCE [LARGE SCALE GENOMIC DNA]</scope>
    <source>
        <strain evidence="8 9">Isolate ISIS603380</strain>
    </source>
</reference>
<dbReference type="AlphaFoldDB" id="G3U6P2"/>
<evidence type="ECO:0000313" key="9">
    <source>
        <dbReference type="Proteomes" id="UP000007646"/>
    </source>
</evidence>
<dbReference type="Proteomes" id="UP000007646">
    <property type="component" value="Unassembled WGS sequence"/>
</dbReference>
<dbReference type="InterPro" id="IPR006186">
    <property type="entry name" value="Ser/Thr-sp_prot-phosphatase"/>
</dbReference>
<keyword evidence="5" id="KW-0904">Protein phosphatase</keyword>
<dbReference type="InterPro" id="IPR004843">
    <property type="entry name" value="Calcineurin-like_PHP"/>
</dbReference>
<name>G3U6P2_LOXAF</name>
<keyword evidence="4" id="KW-0378">Hydrolase</keyword>
<reference evidence="8" key="3">
    <citation type="submission" date="2025-09" db="UniProtKB">
        <authorList>
            <consortium name="Ensembl"/>
        </authorList>
    </citation>
    <scope>IDENTIFICATION</scope>
    <source>
        <strain evidence="8">Isolate ISIS603380</strain>
    </source>
</reference>
<evidence type="ECO:0000256" key="1">
    <source>
        <dbReference type="ARBA" id="ARBA00001936"/>
    </source>
</evidence>
<evidence type="ECO:0000259" key="7">
    <source>
        <dbReference type="Pfam" id="PF00149"/>
    </source>
</evidence>
<proteinExistence type="predicted"/>
<evidence type="ECO:0000256" key="3">
    <source>
        <dbReference type="ARBA" id="ARBA00022723"/>
    </source>
</evidence>
<dbReference type="GO" id="GO:0046872">
    <property type="term" value="F:metal ion binding"/>
    <property type="evidence" value="ECO:0007669"/>
    <property type="project" value="UniProtKB-KW"/>
</dbReference>
<evidence type="ECO:0000256" key="4">
    <source>
        <dbReference type="ARBA" id="ARBA00022801"/>
    </source>
</evidence>
<sequence length="98" mass="11290">RGNHESQQSSRVYSFYDECLQKCRNANVWKYFTGLFDYVPRTALVDGQILCLHGVLSPSITLDHRRALDLYKRFLPQEVSRCDLLWSDSHGHDGTGLS</sequence>
<dbReference type="eggNOG" id="KOG0371">
    <property type="taxonomic scope" value="Eukaryota"/>
</dbReference>
<evidence type="ECO:0000256" key="2">
    <source>
        <dbReference type="ARBA" id="ARBA00013081"/>
    </source>
</evidence>
<dbReference type="PRINTS" id="PR00114">
    <property type="entry name" value="STPHPHTASE"/>
</dbReference>
<accession>G3U6P2</accession>
<dbReference type="EC" id="3.1.3.16" evidence="2"/>
<feature type="domain" description="Calcineurin-like phosphoesterase" evidence="7">
    <location>
        <begin position="1"/>
        <end position="90"/>
    </location>
</feature>
<dbReference type="HOGENOM" id="CLU_2338890_0_0_1"/>
<keyword evidence="9" id="KW-1185">Reference proteome</keyword>
<dbReference type="Gene3D" id="3.60.21.10">
    <property type="match status" value="1"/>
</dbReference>
<organism evidence="8 9">
    <name type="scientific">Loxodonta africana</name>
    <name type="common">African elephant</name>
    <dbReference type="NCBI Taxonomy" id="9785"/>
    <lineage>
        <taxon>Eukaryota</taxon>
        <taxon>Metazoa</taxon>
        <taxon>Chordata</taxon>
        <taxon>Craniata</taxon>
        <taxon>Vertebrata</taxon>
        <taxon>Euteleostomi</taxon>
        <taxon>Mammalia</taxon>
        <taxon>Eutheria</taxon>
        <taxon>Afrotheria</taxon>
        <taxon>Proboscidea</taxon>
        <taxon>Elephantidae</taxon>
        <taxon>Loxodonta</taxon>
    </lineage>
</organism>
<dbReference type="SUPFAM" id="SSF56300">
    <property type="entry name" value="Metallo-dependent phosphatases"/>
    <property type="match status" value="1"/>
</dbReference>
<dbReference type="GO" id="GO:0004722">
    <property type="term" value="F:protein serine/threonine phosphatase activity"/>
    <property type="evidence" value="ECO:0007669"/>
    <property type="project" value="UniProtKB-EC"/>
</dbReference>
<dbReference type="Ensembl" id="ENSLAFT00000033798.1">
    <property type="protein sequence ID" value="ENSLAFP00000023500.1"/>
    <property type="gene ID" value="ENSLAFG00000027799.1"/>
</dbReference>
<dbReference type="PANTHER" id="PTHR45619">
    <property type="entry name" value="SERINE/THREONINE-PROTEIN PHOSPHATASE PP2A-RELATED"/>
    <property type="match status" value="1"/>
</dbReference>
<evidence type="ECO:0000256" key="5">
    <source>
        <dbReference type="ARBA" id="ARBA00022912"/>
    </source>
</evidence>
<protein>
    <recommendedName>
        <fullName evidence="2">protein-serine/threonine phosphatase</fullName>
        <ecNumber evidence="2">3.1.3.16</ecNumber>
    </recommendedName>
</protein>
<dbReference type="InParanoid" id="G3U6P2"/>
<dbReference type="GeneTree" id="ENSGT00550000074618"/>